<reference evidence="3" key="1">
    <citation type="submission" date="2021-01" db="EMBL/GenBank/DDBJ databases">
        <authorList>
            <person name="Corre E."/>
            <person name="Pelletier E."/>
            <person name="Niang G."/>
            <person name="Scheremetjew M."/>
            <person name="Finn R."/>
            <person name="Kale V."/>
            <person name="Holt S."/>
            <person name="Cochrane G."/>
            <person name="Meng A."/>
            <person name="Brown T."/>
            <person name="Cohen L."/>
        </authorList>
    </citation>
    <scope>NUCLEOTIDE SEQUENCE</scope>
    <source>
        <strain evidence="3">CCMP325</strain>
    </source>
</reference>
<protein>
    <submittedName>
        <fullName evidence="3">Uncharacterized protein</fullName>
    </submittedName>
</protein>
<proteinExistence type="predicted"/>
<evidence type="ECO:0000256" key="1">
    <source>
        <dbReference type="SAM" id="Coils"/>
    </source>
</evidence>
<feature type="coiled-coil region" evidence="1">
    <location>
        <begin position="140"/>
        <end position="207"/>
    </location>
</feature>
<name>A0A7S0DU26_9CRYP</name>
<evidence type="ECO:0000256" key="2">
    <source>
        <dbReference type="SAM" id="MobiDB-lite"/>
    </source>
</evidence>
<dbReference type="EMBL" id="HBEO01000253">
    <property type="protein sequence ID" value="CAD8465542.1"/>
    <property type="molecule type" value="Transcribed_RNA"/>
</dbReference>
<feature type="compositionally biased region" description="Polar residues" evidence="2">
    <location>
        <begin position="243"/>
        <end position="257"/>
    </location>
</feature>
<feature type="region of interest" description="Disordered" evidence="2">
    <location>
        <begin position="106"/>
        <end position="136"/>
    </location>
</feature>
<dbReference type="AlphaFoldDB" id="A0A7S0DU26"/>
<keyword evidence="1" id="KW-0175">Coiled coil</keyword>
<feature type="compositionally biased region" description="Basic and acidic residues" evidence="2">
    <location>
        <begin position="229"/>
        <end position="242"/>
    </location>
</feature>
<sequence>MRVAGKDILTIKTEDLQCLVDGPKFMPVRIEASREDAQLGPRKISLIAIVNARHEAAQTKLASSCWPSRGFPGVDYSRRYMENFTEKYSKQTLSSSPTVWSEGSVAQSAKSAAGESPRPASAPEQMLPSVETESLLQDMMKRERRRRMDAEEREQKLLDQISILRGGQHNTALDAMKREIESLKRELDEEKALRKQAEEKLNRLELKMSSTSLFSDKTHDAPATGSEAGDSRAEDIQKERGHQTTSARPHKTQSSPVHGTLGEDIGLQMSARRQQVMEQAKLLLSHLSSHRQEREAQQRDQYVHGNAYRMRLDLSQLMRSETAVSQPELSAETLTFHGKARDHGSSLNAPEQSWRDEGGIQYYSNTMHQIKTMLSPQRNQT</sequence>
<gene>
    <name evidence="3" type="ORF">HPHI1048_LOCUS180</name>
</gene>
<organism evidence="3">
    <name type="scientific">Hanusia phi</name>
    <dbReference type="NCBI Taxonomy" id="3032"/>
    <lineage>
        <taxon>Eukaryota</taxon>
        <taxon>Cryptophyceae</taxon>
        <taxon>Pyrenomonadales</taxon>
        <taxon>Geminigeraceae</taxon>
        <taxon>Hanusia</taxon>
    </lineage>
</organism>
<evidence type="ECO:0000313" key="3">
    <source>
        <dbReference type="EMBL" id="CAD8465542.1"/>
    </source>
</evidence>
<feature type="region of interest" description="Disordered" evidence="2">
    <location>
        <begin position="212"/>
        <end position="262"/>
    </location>
</feature>
<accession>A0A7S0DU26</accession>